<feature type="transmembrane region" description="Helical" evidence="8">
    <location>
        <begin position="77"/>
        <end position="95"/>
    </location>
</feature>
<evidence type="ECO:0000256" key="4">
    <source>
        <dbReference type="ARBA" id="ARBA00022692"/>
    </source>
</evidence>
<feature type="transmembrane region" description="Helical" evidence="8">
    <location>
        <begin position="399"/>
        <end position="421"/>
    </location>
</feature>
<comment type="similarity">
    <text evidence="2 7">Belongs to the membrane-bound acyltransferase family.</text>
</comment>
<dbReference type="Pfam" id="PF03062">
    <property type="entry name" value="MBOAT"/>
    <property type="match status" value="1"/>
</dbReference>
<dbReference type="AlphaFoldDB" id="A0A8J8MDA0"/>
<feature type="transmembrane region" description="Helical" evidence="8">
    <location>
        <begin position="442"/>
        <end position="460"/>
    </location>
</feature>
<dbReference type="PANTHER" id="PTHR13285">
    <property type="entry name" value="ACYLTRANSFERASE"/>
    <property type="match status" value="1"/>
</dbReference>
<evidence type="ECO:0000256" key="8">
    <source>
        <dbReference type="SAM" id="Phobius"/>
    </source>
</evidence>
<organism evidence="9 10">
    <name type="scientific">Vallitalea guaymasensis</name>
    <dbReference type="NCBI Taxonomy" id="1185412"/>
    <lineage>
        <taxon>Bacteria</taxon>
        <taxon>Bacillati</taxon>
        <taxon>Bacillota</taxon>
        <taxon>Clostridia</taxon>
        <taxon>Lachnospirales</taxon>
        <taxon>Vallitaleaceae</taxon>
        <taxon>Vallitalea</taxon>
    </lineage>
</organism>
<evidence type="ECO:0000256" key="5">
    <source>
        <dbReference type="ARBA" id="ARBA00022989"/>
    </source>
</evidence>
<dbReference type="PIRSF" id="PIRSF500217">
    <property type="entry name" value="AlgI"/>
    <property type="match status" value="1"/>
</dbReference>
<comment type="subcellular location">
    <subcellularLocation>
        <location evidence="1">Cell membrane</location>
        <topology evidence="1">Multi-pass membrane protein</topology>
    </subcellularLocation>
</comment>
<keyword evidence="7" id="KW-0012">Acyltransferase</keyword>
<dbReference type="PANTHER" id="PTHR13285:SF18">
    <property type="entry name" value="PROTEIN-CYSTEINE N-PALMITOYLTRANSFERASE RASP"/>
    <property type="match status" value="1"/>
</dbReference>
<keyword evidence="6 7" id="KW-0472">Membrane</keyword>
<evidence type="ECO:0000256" key="2">
    <source>
        <dbReference type="ARBA" id="ARBA00010323"/>
    </source>
</evidence>
<feature type="transmembrane region" description="Helical" evidence="8">
    <location>
        <begin position="32"/>
        <end position="57"/>
    </location>
</feature>
<keyword evidence="5 8" id="KW-1133">Transmembrane helix</keyword>
<accession>A0A8J8MDA0</accession>
<feature type="transmembrane region" description="Helical" evidence="8">
    <location>
        <begin position="304"/>
        <end position="321"/>
    </location>
</feature>
<sequence length="468" mass="54178">MIFSTPIFIFLFLPCILAVYYISPSKLKNTSLFLASLVFYAWGEPVYVSIMLFSTVFDYMNGLSIEKFKSQKKYNKAKLVLIISIVGNLAILFFFKYSNFLISNINQLTTLNITPLDLKLPIGISFYTFQTMSYTIDVYRGEVKAQRNIIDFGTFVSLFPQLVAGPIVRYKTIAEQLKNRVSSINKFSEGVQRFIIGMGKKVLLANNIGMLWEQISNSDLTIASAWLGAICFSLQIYFDFSGYSDMAIGLGKMFGFDFLENFNLPYISKSITEFWRRWHISLGTWFKEYVYIPLGGSREGKKKLIINMLIVWALTGLWHGANWNFVFWGMYFGILLILEKLVFLKWLKRLPDFVQHFYTLFLVVVSWVIFAIDDTSKLKIYLQTMFGLGNVPLIDKQTIYLFCTNIFLIIICIVASTRLQTIINTKLMNFRHEGLIYTVKNICYITIFIVSICFLIGASYNPFLYFRF</sequence>
<dbReference type="PIRSF" id="PIRSF016636">
    <property type="entry name" value="AlgI_DltB"/>
    <property type="match status" value="1"/>
</dbReference>
<feature type="transmembrane region" description="Helical" evidence="8">
    <location>
        <begin position="353"/>
        <end position="372"/>
    </location>
</feature>
<proteinExistence type="inferred from homology"/>
<feature type="transmembrane region" description="Helical" evidence="8">
    <location>
        <begin position="327"/>
        <end position="346"/>
    </location>
</feature>
<evidence type="ECO:0000256" key="3">
    <source>
        <dbReference type="ARBA" id="ARBA00022475"/>
    </source>
</evidence>
<dbReference type="InterPro" id="IPR004299">
    <property type="entry name" value="MBOAT_fam"/>
</dbReference>
<dbReference type="GO" id="GO:0042121">
    <property type="term" value="P:alginic acid biosynthetic process"/>
    <property type="evidence" value="ECO:0007669"/>
    <property type="project" value="InterPro"/>
</dbReference>
<evidence type="ECO:0000256" key="6">
    <source>
        <dbReference type="ARBA" id="ARBA00023136"/>
    </source>
</evidence>
<dbReference type="GO" id="GO:0005886">
    <property type="term" value="C:plasma membrane"/>
    <property type="evidence" value="ECO:0007669"/>
    <property type="project" value="UniProtKB-SubCell"/>
</dbReference>
<dbReference type="InterPro" id="IPR051085">
    <property type="entry name" value="MB_O-acyltransferase"/>
</dbReference>
<dbReference type="GO" id="GO:0016746">
    <property type="term" value="F:acyltransferase activity"/>
    <property type="evidence" value="ECO:0007669"/>
    <property type="project" value="UniProtKB-KW"/>
</dbReference>
<reference evidence="9 10" key="1">
    <citation type="submission" date="2020-07" db="EMBL/GenBank/DDBJ databases">
        <title>Vallitalea guaymasensis genome.</title>
        <authorList>
            <person name="Postec A."/>
        </authorList>
    </citation>
    <scope>NUCLEOTIDE SEQUENCE [LARGE SCALE GENOMIC DNA]</scope>
    <source>
        <strain evidence="9 10">Ra1766G1</strain>
    </source>
</reference>
<evidence type="ECO:0000313" key="10">
    <source>
        <dbReference type="Proteomes" id="UP000677305"/>
    </source>
</evidence>
<evidence type="ECO:0000313" key="9">
    <source>
        <dbReference type="EMBL" id="QUH30570.1"/>
    </source>
</evidence>
<keyword evidence="4 8" id="KW-0812">Transmembrane</keyword>
<feature type="transmembrane region" description="Helical" evidence="8">
    <location>
        <begin position="6"/>
        <end position="23"/>
    </location>
</feature>
<keyword evidence="3 7" id="KW-1003">Cell membrane</keyword>
<evidence type="ECO:0000256" key="1">
    <source>
        <dbReference type="ARBA" id="ARBA00004651"/>
    </source>
</evidence>
<dbReference type="Proteomes" id="UP000677305">
    <property type="component" value="Chromosome"/>
</dbReference>
<dbReference type="InterPro" id="IPR024194">
    <property type="entry name" value="Ac/AlaTfrase_AlgI/DltB"/>
</dbReference>
<evidence type="ECO:0000256" key="7">
    <source>
        <dbReference type="PIRNR" id="PIRNR016636"/>
    </source>
</evidence>
<dbReference type="RefSeq" id="WP_212690722.1">
    <property type="nucleotide sequence ID" value="NZ_CP058561.1"/>
</dbReference>
<keyword evidence="7" id="KW-0808">Transferase</keyword>
<dbReference type="InterPro" id="IPR028362">
    <property type="entry name" value="AlgI"/>
</dbReference>
<protein>
    <submittedName>
        <fullName evidence="9">MBOAT family protein</fullName>
    </submittedName>
</protein>
<gene>
    <name evidence="9" type="ORF">HYG85_17295</name>
</gene>
<keyword evidence="10" id="KW-1185">Reference proteome</keyword>
<name>A0A8J8MDA0_9FIRM</name>
<dbReference type="KEGG" id="vgu:HYG85_17295"/>
<dbReference type="EMBL" id="CP058561">
    <property type="protein sequence ID" value="QUH30570.1"/>
    <property type="molecule type" value="Genomic_DNA"/>
</dbReference>